<dbReference type="InterPro" id="IPR036890">
    <property type="entry name" value="HATPase_C_sf"/>
</dbReference>
<evidence type="ECO:0000313" key="6">
    <source>
        <dbReference type="EMBL" id="CAE4654980.1"/>
    </source>
</evidence>
<sequence length="369" mass="39836">MASPCPAPREGSSGAAGGPLPGALAARGPPSAVLPGEGPRPAGRPRRGGPPGLGCRRTARRRALRRRREGRGPPAASQGPPLGVAFGPDEALYIDKEVFLRELIANALAALDRARFEHSADPEKGGELPFFYVKILLDKTNSTIAIGDSGIGMTKDELTNKLGTSAGPGGSFAVQLGTELEHGEVKRGTKVICRSGEGSEDLEERLLKDLARRHSEFNGSSAELPVEKPKEKDLTGLEDEELWYDKANSTISIEDSGIGMNKNELINEDEQEEEKREASVDGEETEEESSDGDESEGNPLDLVFDAVVALTREREWASIKEVAKEAGMDEEDAKYWVDAWQQLNVVEVISKGRKQKVKMRKGVTEALGR</sequence>
<feature type="compositionally biased region" description="Acidic residues" evidence="5">
    <location>
        <begin position="280"/>
        <end position="296"/>
    </location>
</feature>
<dbReference type="GO" id="GO:0005524">
    <property type="term" value="F:ATP binding"/>
    <property type="evidence" value="ECO:0007669"/>
    <property type="project" value="UniProtKB-KW"/>
</dbReference>
<keyword evidence="2" id="KW-0547">Nucleotide-binding</keyword>
<organism evidence="6">
    <name type="scientific">Alexandrium monilatum</name>
    <dbReference type="NCBI Taxonomy" id="311494"/>
    <lineage>
        <taxon>Eukaryota</taxon>
        <taxon>Sar</taxon>
        <taxon>Alveolata</taxon>
        <taxon>Dinophyceae</taxon>
        <taxon>Gonyaulacales</taxon>
        <taxon>Pyrocystaceae</taxon>
        <taxon>Alexandrium</taxon>
    </lineage>
</organism>
<feature type="region of interest" description="Disordered" evidence="5">
    <location>
        <begin position="1"/>
        <end position="84"/>
    </location>
</feature>
<evidence type="ECO:0000256" key="4">
    <source>
        <dbReference type="ARBA" id="ARBA00023186"/>
    </source>
</evidence>
<dbReference type="Gene3D" id="3.30.565.10">
    <property type="entry name" value="Histidine kinase-like ATPase, C-terminal domain"/>
    <property type="match status" value="1"/>
</dbReference>
<dbReference type="AlphaFoldDB" id="A0A7S4ST54"/>
<dbReference type="PROSITE" id="PS00298">
    <property type="entry name" value="HSP90"/>
    <property type="match status" value="1"/>
</dbReference>
<evidence type="ECO:0000256" key="2">
    <source>
        <dbReference type="ARBA" id="ARBA00022741"/>
    </source>
</evidence>
<dbReference type="GO" id="GO:0016887">
    <property type="term" value="F:ATP hydrolysis activity"/>
    <property type="evidence" value="ECO:0007669"/>
    <property type="project" value="InterPro"/>
</dbReference>
<dbReference type="SUPFAM" id="SSF55874">
    <property type="entry name" value="ATPase domain of HSP90 chaperone/DNA topoisomerase II/histidine kinase"/>
    <property type="match status" value="1"/>
</dbReference>
<dbReference type="GO" id="GO:0051082">
    <property type="term" value="F:unfolded protein binding"/>
    <property type="evidence" value="ECO:0007669"/>
    <property type="project" value="InterPro"/>
</dbReference>
<evidence type="ECO:0000256" key="3">
    <source>
        <dbReference type="ARBA" id="ARBA00022840"/>
    </source>
</evidence>
<evidence type="ECO:0000256" key="5">
    <source>
        <dbReference type="SAM" id="MobiDB-lite"/>
    </source>
</evidence>
<comment type="similarity">
    <text evidence="1">Belongs to the heat shock protein 90 family.</text>
</comment>
<dbReference type="InterPro" id="IPR001404">
    <property type="entry name" value="Hsp90_fam"/>
</dbReference>
<gene>
    <name evidence="6" type="ORF">AMON00008_LOCUS55871</name>
</gene>
<dbReference type="InterPro" id="IPR020575">
    <property type="entry name" value="Hsp90_N"/>
</dbReference>
<name>A0A7S4ST54_9DINO</name>
<protein>
    <recommendedName>
        <fullName evidence="7">Histidine kinase/HSP90-like ATPase domain-containing protein</fullName>
    </recommendedName>
</protein>
<feature type="compositionally biased region" description="Basic residues" evidence="5">
    <location>
        <begin position="57"/>
        <end position="69"/>
    </location>
</feature>
<dbReference type="InterPro" id="IPR019805">
    <property type="entry name" value="Heat_shock_protein_90_CS"/>
</dbReference>
<dbReference type="PRINTS" id="PR00775">
    <property type="entry name" value="HEATSHOCK90"/>
</dbReference>
<evidence type="ECO:0000256" key="1">
    <source>
        <dbReference type="ARBA" id="ARBA00008239"/>
    </source>
</evidence>
<dbReference type="PANTHER" id="PTHR11528">
    <property type="entry name" value="HEAT SHOCK PROTEIN 90 FAMILY MEMBER"/>
    <property type="match status" value="1"/>
</dbReference>
<feature type="region of interest" description="Disordered" evidence="5">
    <location>
        <begin position="259"/>
        <end position="301"/>
    </location>
</feature>
<reference evidence="6" key="1">
    <citation type="submission" date="2021-01" db="EMBL/GenBank/DDBJ databases">
        <authorList>
            <person name="Corre E."/>
            <person name="Pelletier E."/>
            <person name="Niang G."/>
            <person name="Scheremetjew M."/>
            <person name="Finn R."/>
            <person name="Kale V."/>
            <person name="Holt S."/>
            <person name="Cochrane G."/>
            <person name="Meng A."/>
            <person name="Brown T."/>
            <person name="Cohen L."/>
        </authorList>
    </citation>
    <scope>NUCLEOTIDE SEQUENCE</scope>
    <source>
        <strain evidence="6">CCMP3105</strain>
    </source>
</reference>
<evidence type="ECO:0008006" key="7">
    <source>
        <dbReference type="Google" id="ProtNLM"/>
    </source>
</evidence>
<proteinExistence type="inferred from homology"/>
<feature type="compositionally biased region" description="Low complexity" evidence="5">
    <location>
        <begin position="21"/>
        <end position="41"/>
    </location>
</feature>
<keyword evidence="4" id="KW-0143">Chaperone</keyword>
<keyword evidence="3" id="KW-0067">ATP-binding</keyword>
<dbReference type="EMBL" id="HBNR01078396">
    <property type="protein sequence ID" value="CAE4654980.1"/>
    <property type="molecule type" value="Transcribed_RNA"/>
</dbReference>
<dbReference type="GO" id="GO:0140662">
    <property type="term" value="F:ATP-dependent protein folding chaperone"/>
    <property type="evidence" value="ECO:0007669"/>
    <property type="project" value="InterPro"/>
</dbReference>
<accession>A0A7S4ST54</accession>